<dbReference type="Proteomes" id="UP000029538">
    <property type="component" value="Unassembled WGS sequence"/>
</dbReference>
<evidence type="ECO:0000313" key="3">
    <source>
        <dbReference type="Proteomes" id="UP000029538"/>
    </source>
</evidence>
<comment type="caution">
    <text evidence="2">The sequence shown here is derived from an EMBL/GenBank/DDBJ whole genome shotgun (WGS) entry which is preliminary data.</text>
</comment>
<feature type="transmembrane region" description="Helical" evidence="1">
    <location>
        <begin position="91"/>
        <end position="110"/>
    </location>
</feature>
<evidence type="ECO:0000256" key="1">
    <source>
        <dbReference type="SAM" id="Phobius"/>
    </source>
</evidence>
<keyword evidence="1" id="KW-0472">Membrane</keyword>
<keyword evidence="1" id="KW-0812">Transmembrane</keyword>
<evidence type="ECO:0000313" key="2">
    <source>
        <dbReference type="EMBL" id="KGF44272.1"/>
    </source>
</evidence>
<dbReference type="EMBL" id="JRNR01000226">
    <property type="protein sequence ID" value="KGF44272.1"/>
    <property type="molecule type" value="Genomic_DNA"/>
</dbReference>
<dbReference type="AlphaFoldDB" id="A0A096BNM8"/>
<keyword evidence="1" id="KW-1133">Transmembrane helix</keyword>
<gene>
    <name evidence="2" type="ORF">HMPREF0654_12855</name>
</gene>
<reference evidence="2 3" key="1">
    <citation type="submission" date="2014-07" db="EMBL/GenBank/DDBJ databases">
        <authorList>
            <person name="McCorrison J."/>
            <person name="Sanka R."/>
            <person name="Torralba M."/>
            <person name="Gillis M."/>
            <person name="Haft D.H."/>
            <person name="Methe B."/>
            <person name="Sutton G."/>
            <person name="Nelson K.E."/>
        </authorList>
    </citation>
    <scope>NUCLEOTIDE SEQUENCE [LARGE SCALE GENOMIC DNA]</scope>
    <source>
        <strain evidence="2 3">DNF00882</strain>
    </source>
</reference>
<sequence length="112" mass="13166">MVESINQWQKDMDRLSSWKPLYSITKMKQDFYSGIAQFYTTLEHIQKFDLSIGFIENKVAPIFLNVKRIKERLEFAKRITEAPLPQKKNDGCISVLLLCLVILVVCWFTIYS</sequence>
<accession>A0A096BNM8</accession>
<organism evidence="2 3">
    <name type="scientific">Prevotella disiens DNF00882</name>
    <dbReference type="NCBI Taxonomy" id="1401075"/>
    <lineage>
        <taxon>Bacteria</taxon>
        <taxon>Pseudomonadati</taxon>
        <taxon>Bacteroidota</taxon>
        <taxon>Bacteroidia</taxon>
        <taxon>Bacteroidales</taxon>
        <taxon>Prevotellaceae</taxon>
        <taxon>Prevotella</taxon>
    </lineage>
</organism>
<proteinExistence type="predicted"/>
<protein>
    <submittedName>
        <fullName evidence="2">Uncharacterized protein</fullName>
    </submittedName>
</protein>
<name>A0A096BNM8_9BACT</name>